<dbReference type="EMBL" id="CP039346">
    <property type="protein sequence ID" value="QCD81632.1"/>
    <property type="molecule type" value="Genomic_DNA"/>
</dbReference>
<feature type="compositionally biased region" description="Polar residues" evidence="1">
    <location>
        <begin position="2330"/>
        <end position="2346"/>
    </location>
</feature>
<feature type="compositionally biased region" description="Basic and acidic residues" evidence="1">
    <location>
        <begin position="382"/>
        <end position="395"/>
    </location>
</feature>
<feature type="region of interest" description="Disordered" evidence="1">
    <location>
        <begin position="2180"/>
        <end position="2224"/>
    </location>
</feature>
<feature type="region of interest" description="Disordered" evidence="1">
    <location>
        <begin position="222"/>
        <end position="258"/>
    </location>
</feature>
<dbReference type="OrthoDB" id="1931055at2759"/>
<evidence type="ECO:0000256" key="1">
    <source>
        <dbReference type="SAM" id="MobiDB-lite"/>
    </source>
</evidence>
<feature type="compositionally biased region" description="Basic and acidic residues" evidence="1">
    <location>
        <begin position="1437"/>
        <end position="1451"/>
    </location>
</feature>
<feature type="compositionally biased region" description="Basic and acidic residues" evidence="1">
    <location>
        <begin position="352"/>
        <end position="368"/>
    </location>
</feature>
<feature type="region of interest" description="Disordered" evidence="1">
    <location>
        <begin position="2266"/>
        <end position="2347"/>
    </location>
</feature>
<feature type="compositionally biased region" description="Polar residues" evidence="1">
    <location>
        <begin position="861"/>
        <end position="873"/>
    </location>
</feature>
<reference evidence="2 3" key="1">
    <citation type="submission" date="2019-04" db="EMBL/GenBank/DDBJ databases">
        <title>An improved genome assembly and genetic linkage map for asparagus bean, Vigna unguiculata ssp. sesquipedialis.</title>
        <authorList>
            <person name="Xia Q."/>
            <person name="Zhang R."/>
            <person name="Dong Y."/>
        </authorList>
    </citation>
    <scope>NUCLEOTIDE SEQUENCE [LARGE SCALE GENOMIC DNA]</scope>
    <source>
        <tissue evidence="2">Leaf</tissue>
    </source>
</reference>
<gene>
    <name evidence="2" type="ORF">DEO72_LG2g1962</name>
</gene>
<dbReference type="CDD" id="cd22265">
    <property type="entry name" value="UDM1_RNF168"/>
    <property type="match status" value="1"/>
</dbReference>
<dbReference type="Proteomes" id="UP000501690">
    <property type="component" value="Linkage Group LG2"/>
</dbReference>
<feature type="compositionally biased region" description="Acidic residues" evidence="1">
    <location>
        <begin position="992"/>
        <end position="1010"/>
    </location>
</feature>
<keyword evidence="3" id="KW-1185">Reference proteome</keyword>
<feature type="compositionally biased region" description="Low complexity" evidence="1">
    <location>
        <begin position="396"/>
        <end position="409"/>
    </location>
</feature>
<feature type="compositionally biased region" description="Low complexity" evidence="1">
    <location>
        <begin position="1999"/>
        <end position="2014"/>
    </location>
</feature>
<feature type="compositionally biased region" description="Basic and acidic residues" evidence="1">
    <location>
        <begin position="611"/>
        <end position="626"/>
    </location>
</feature>
<feature type="region of interest" description="Disordered" evidence="1">
    <location>
        <begin position="138"/>
        <end position="166"/>
    </location>
</feature>
<feature type="compositionally biased region" description="Polar residues" evidence="1">
    <location>
        <begin position="2283"/>
        <end position="2320"/>
    </location>
</feature>
<feature type="compositionally biased region" description="Basic and acidic residues" evidence="1">
    <location>
        <begin position="887"/>
        <end position="905"/>
    </location>
</feature>
<feature type="region of interest" description="Disordered" evidence="1">
    <location>
        <begin position="1498"/>
        <end position="1533"/>
    </location>
</feature>
<feature type="compositionally biased region" description="Basic residues" evidence="1">
    <location>
        <begin position="1591"/>
        <end position="1602"/>
    </location>
</feature>
<feature type="compositionally biased region" description="Low complexity" evidence="1">
    <location>
        <begin position="88"/>
        <end position="97"/>
    </location>
</feature>
<proteinExistence type="predicted"/>
<feature type="compositionally biased region" description="Basic and acidic residues" evidence="1">
    <location>
        <begin position="242"/>
        <end position="257"/>
    </location>
</feature>
<sequence length="2363" mass="257091">MAANSGTKYVSVNLNKSYGQHSTALGSVRSQRPGAAVVPSRPRSSHKAGPKLSVPPPLNLPSLRKEHERFDSLGSGGGSAGPGGSGSGSRPSSAGLGWTKPVTEDVSRPVIQGKPTVTAAAPVSSAVLRGEDFPSLRATLAPVPSPNQKIQENLNSIPNPKQKHSLGDENAFVDEKKEGPLVTDQSSVSRSVNVVGGGDDARGSRVVNTKYGLGRKQEEYFPGPLPLVRLNPRSDWADDERDTGHGLSREGRDHGFPKGEAYWDFDIPRVGVLPHKHDKRGPLRGSEVGKVLNSEVEAFDRMGPEGNSWRSSNLSIPKDAGNERNGVSVGPRPSSGSRDGAKDGNKYVPSPFRDDDVGKRDFGRRDGQGGKQKPWNNVMEPYGDRNREQLNRSRADSVQSSVSRSAFSSGGKGLPVNDPLLNFGREKRALPKSEKNLLEDPFMKDFGGSGFDGRDLFSGGLVGVVKKKKDVLKQTDFHDPVRESFEAELERVQRMQEQERQRIIEEQERAMELARREEEERLRQAREQEERQRRLEEEAREAAWRAEQERIEAVRKAEEQRLAREEEKQRILLEEERRKQAAKQKLIELEQKIARRQAEAAKSGSNAPVVVEEKMPSIVNEKETSRATDVGDWEDSERMVDRILTSASSDSSSVNRPLEMGSRSHFSRDLSSTFVDRGKPVNSWRRDTYENWNSSAFYSQDQENSHNSPRRDLSIGGKAFMRKEYNGGSGLVSSRTYYKGAISEPHLDEYAHVKPQRWNQSADGDHLSRNTEIDSDFHENYFEKFGDGWTQGRSRGNPFPSFPERTYPNSESDGPYGLGRSRYSVRQPRVLPPPSLGSVHRTYKNENEHPGPSAFLENEMHYNQATRSDSTLATGYDNGNRGQPEVVDTRPETAENEDHKVETTPRCDSQSSLSVSSPPSSPTHLSHDDLDDSGDSHAILTSEDIKNDPLTAPDNESITTAAGAGNENVVAPCAVSSGEDDEWTTENNEQFQEQEEYEDEDYQEEDEVHEGDDHAQLNQDFDDMHLQEKGLPHLMDNLVLGFDEGVQVGMPNEEFERTSKDEETTFMAQASGLTLEERLSYDEDDTNLQPVNDTSQVNLNSTPSVFQESEKPAQDLVIQPSDSLSPVVSDSLGNVEASNGLLTHHSTPGSVTIAPYYSSSGQAVTSNVAAAPSQAEVPIKLQFGLFSGPSLIPSPVPAIQIGSIQMPLHLHPQVGTPLSHMHPSQPPLFQFGQLRYTSPISQGIMPLGPQSMSFVQPNIPSSFSYNQQPGSQMTVQTGPETSDSFIKNEMRHHSVDSQPGNSRNLPQGSPPSEDAGNITGIKQGRIEAAQDPNNSTRTSTSFQLDKQENQNVVGKNTNIPSNSKGSEVHAVIRDSPHHSVSKENFTESRTQFPGSGSRGKRYIFTVKNSNSRPSGPSARVNRPEPGGFMRRPRRNMQRTEFRVRESGDKRQSTSSVFTDQFGLENKSNTNGRGAGMPGRPGPRKAMNNKFGKQIVESATENSQVMDSGSRVEKVDGKESIKTQNFSHPGNLKRNLCPEDDVDAPLQSGVIRVFEQPGIEAPSDEDDFIEVRSKRQMLNDRREQREKEIKAKSRVAKVQRRPRSSSQSVVAVTNSTKGSISPVEVVNSIHAAFVAAEVRGMTKMDASSGFNSSMLSQALPPIGTPPLKIDSQTELRSQISRSLQTSVPAVSGSSEKDPGSGVIFESKNKVLDNVQTSLGSWNNAQISQQVMALTQTQLDEAMKPQKFDSQASVANITGAVNEASLPSSSILTKEKTFSSAASPINSLLAGEKIQFGAVTSPTILPSSSRVVSHGIGPPRSSRSDMQMTHNLAGSDNDCSLFFDKEKHSNKSHGHLEDCDAEAEAEAAASAVAVAAISSDEIVGSGLGNCSVPAPDGKSFVAADIDRVVAGVGVEKQSSSQSRSEEPLSVSLPADLSVETPPISLWPPLPTTRNSSGQMISHFPSVPPHFPSGPPSHFPFYEMNPMMGGPVFAFGPHDESASTTQSQPQNSTTSASRPIGSWQQCHSGVESFYGPPTGFTGPFIAPPGGIPGVQGPPHMVVYNHFAPVGQFGQVGLSFMGTTYIPSGKQPDWKHVPTSSATGAGEGDMNSMNMASSQRNPANMPSPIQHLAPGSPLMPMASPVAMFDVSPFQPSNEMSVQARWPHVPNSQLPLSMPLQQLEGVQTSQFSHGPSVDQPLNGKRFTGSRASTSSDGDRSFPRTADVNVNQLPDELGLVETSNSTANKTAQSVVNKTPSVIPITEAVKVDVQNGSGNNSNNQNASSSFKSQPSQQINISAQQSDHSSGHTNYQRGGVSQRNNSGGEWSHRRGYQGRNQSLGSDKNFSSTKVKQIYVAKQTISGASTVS</sequence>
<feature type="compositionally biased region" description="Low complexity" evidence="1">
    <location>
        <begin position="909"/>
        <end position="924"/>
    </location>
</feature>
<feature type="compositionally biased region" description="Polar residues" evidence="1">
    <location>
        <begin position="146"/>
        <end position="159"/>
    </location>
</feature>
<feature type="compositionally biased region" description="Low complexity" evidence="1">
    <location>
        <begin position="2267"/>
        <end position="2282"/>
    </location>
</feature>
<feature type="compositionally biased region" description="Polar residues" evidence="1">
    <location>
        <begin position="1296"/>
        <end position="1307"/>
    </location>
</feature>
<feature type="compositionally biased region" description="Polar residues" evidence="1">
    <location>
        <begin position="1331"/>
        <end position="1365"/>
    </location>
</feature>
<feature type="region of interest" description="Disordered" evidence="1">
    <location>
        <begin position="1578"/>
        <end position="1609"/>
    </location>
</feature>
<dbReference type="PANTHER" id="PTHR31780:SF10">
    <property type="entry name" value="LD36051P"/>
    <property type="match status" value="1"/>
</dbReference>
<evidence type="ECO:0000313" key="2">
    <source>
        <dbReference type="EMBL" id="QCD81632.1"/>
    </source>
</evidence>
<feature type="compositionally biased region" description="Polar residues" evidence="1">
    <location>
        <begin position="645"/>
        <end position="655"/>
    </location>
</feature>
<feature type="region of interest" description="Disordered" evidence="1">
    <location>
        <begin position="297"/>
        <end position="421"/>
    </location>
</feature>
<feature type="compositionally biased region" description="Basic and acidic residues" evidence="1">
    <location>
        <begin position="1509"/>
        <end position="1520"/>
    </location>
</feature>
<feature type="region of interest" description="Disordered" evidence="1">
    <location>
        <begin position="597"/>
        <end position="666"/>
    </location>
</feature>
<feature type="region of interest" description="Disordered" evidence="1">
    <location>
        <begin position="516"/>
        <end position="536"/>
    </location>
</feature>
<dbReference type="Gramene" id="Vigun03g277100.1.v1.2">
    <property type="protein sequence ID" value="Vigun03g277100.1.v1.2"/>
    <property type="gene ID" value="Vigun03g277100.v1.2"/>
</dbReference>
<feature type="compositionally biased region" description="Basic and acidic residues" evidence="1">
    <location>
        <begin position="1286"/>
        <end position="1295"/>
    </location>
</feature>
<dbReference type="PANTHER" id="PTHR31780">
    <property type="entry name" value="STRESS RESPONSE PROTEIN NST1-RELATED"/>
    <property type="match status" value="1"/>
</dbReference>
<feature type="region of interest" description="Disordered" evidence="1">
    <location>
        <begin position="1258"/>
        <end position="1482"/>
    </location>
</feature>
<name>A0A4D6KW09_VIGUN</name>
<evidence type="ECO:0000313" key="3">
    <source>
        <dbReference type="Proteomes" id="UP000501690"/>
    </source>
</evidence>
<protein>
    <submittedName>
        <fullName evidence="2">Fused signal recognition particle receptor</fullName>
    </submittedName>
</protein>
<feature type="region of interest" description="Disordered" evidence="1">
    <location>
        <begin position="2087"/>
        <end position="2121"/>
    </location>
</feature>
<feature type="compositionally biased region" description="Gly residues" evidence="1">
    <location>
        <begin position="74"/>
        <end position="87"/>
    </location>
</feature>
<feature type="region of interest" description="Disordered" evidence="1">
    <location>
        <begin position="786"/>
        <end position="1016"/>
    </location>
</feature>
<feature type="region of interest" description="Disordered" evidence="1">
    <location>
        <begin position="23"/>
        <end position="120"/>
    </location>
</feature>
<feature type="compositionally biased region" description="Polar residues" evidence="1">
    <location>
        <begin position="1258"/>
        <end position="1285"/>
    </location>
</feature>
<feature type="region of interest" description="Disordered" evidence="1">
    <location>
        <begin position="178"/>
        <end position="209"/>
    </location>
</feature>
<feature type="compositionally biased region" description="Basic and acidic residues" evidence="1">
    <location>
        <begin position="1578"/>
        <end position="1590"/>
    </location>
</feature>
<feature type="compositionally biased region" description="Low complexity" evidence="1">
    <location>
        <begin position="326"/>
        <end position="338"/>
    </location>
</feature>
<dbReference type="InterPro" id="IPR051195">
    <property type="entry name" value="Fungal_stress_NST1"/>
</dbReference>
<accession>A0A4D6KW09</accession>
<feature type="region of interest" description="Disordered" evidence="1">
    <location>
        <begin position="1992"/>
        <end position="2018"/>
    </location>
</feature>
<organism evidence="2 3">
    <name type="scientific">Vigna unguiculata</name>
    <name type="common">Cowpea</name>
    <dbReference type="NCBI Taxonomy" id="3917"/>
    <lineage>
        <taxon>Eukaryota</taxon>
        <taxon>Viridiplantae</taxon>
        <taxon>Streptophyta</taxon>
        <taxon>Embryophyta</taxon>
        <taxon>Tracheophyta</taxon>
        <taxon>Spermatophyta</taxon>
        <taxon>Magnoliopsida</taxon>
        <taxon>eudicotyledons</taxon>
        <taxon>Gunneridae</taxon>
        <taxon>Pentapetalae</taxon>
        <taxon>rosids</taxon>
        <taxon>fabids</taxon>
        <taxon>Fabales</taxon>
        <taxon>Fabaceae</taxon>
        <taxon>Papilionoideae</taxon>
        <taxon>50 kb inversion clade</taxon>
        <taxon>NPAAA clade</taxon>
        <taxon>indigoferoid/millettioid clade</taxon>
        <taxon>Phaseoleae</taxon>
        <taxon>Vigna</taxon>
    </lineage>
</organism>
<keyword evidence="2" id="KW-0675">Receptor</keyword>
<feature type="compositionally biased region" description="Basic and acidic residues" evidence="1">
    <location>
        <begin position="1366"/>
        <end position="1386"/>
    </location>
</feature>
<feature type="compositionally biased region" description="Polar residues" evidence="1">
    <location>
        <begin position="2107"/>
        <end position="2120"/>
    </location>
</feature>